<evidence type="ECO:0000313" key="1">
    <source>
        <dbReference type="EMBL" id="GBN39231.1"/>
    </source>
</evidence>
<gene>
    <name evidence="1" type="ORF">AVEN_259530_1</name>
</gene>
<comment type="caution">
    <text evidence="1">The sequence shown here is derived from an EMBL/GenBank/DDBJ whole genome shotgun (WGS) entry which is preliminary data.</text>
</comment>
<keyword evidence="2" id="KW-1185">Reference proteome</keyword>
<organism evidence="1 2">
    <name type="scientific">Araneus ventricosus</name>
    <name type="common">Orbweaver spider</name>
    <name type="synonym">Epeira ventricosa</name>
    <dbReference type="NCBI Taxonomy" id="182803"/>
    <lineage>
        <taxon>Eukaryota</taxon>
        <taxon>Metazoa</taxon>
        <taxon>Ecdysozoa</taxon>
        <taxon>Arthropoda</taxon>
        <taxon>Chelicerata</taxon>
        <taxon>Arachnida</taxon>
        <taxon>Araneae</taxon>
        <taxon>Araneomorphae</taxon>
        <taxon>Entelegynae</taxon>
        <taxon>Araneoidea</taxon>
        <taxon>Araneidae</taxon>
        <taxon>Araneus</taxon>
    </lineage>
</organism>
<sequence length="81" mass="9183">MRLETLGCPKECKDCEYAVFTTSVRRLENLGGPNECKDCEYAVFTTSAQKLRVESAQFLPKEIRPIFGMEATEPYTIIVTN</sequence>
<reference evidence="1 2" key="1">
    <citation type="journal article" date="2019" name="Sci. Rep.">
        <title>Orb-weaving spider Araneus ventricosus genome elucidates the spidroin gene catalogue.</title>
        <authorList>
            <person name="Kono N."/>
            <person name="Nakamura H."/>
            <person name="Ohtoshi R."/>
            <person name="Moran D.A.P."/>
            <person name="Shinohara A."/>
            <person name="Yoshida Y."/>
            <person name="Fujiwara M."/>
            <person name="Mori M."/>
            <person name="Tomita M."/>
            <person name="Arakawa K."/>
        </authorList>
    </citation>
    <scope>NUCLEOTIDE SEQUENCE [LARGE SCALE GENOMIC DNA]</scope>
</reference>
<evidence type="ECO:0000313" key="2">
    <source>
        <dbReference type="Proteomes" id="UP000499080"/>
    </source>
</evidence>
<accession>A0A4Y2NIU4</accession>
<dbReference type="EMBL" id="BGPR01009311">
    <property type="protein sequence ID" value="GBN39231.1"/>
    <property type="molecule type" value="Genomic_DNA"/>
</dbReference>
<name>A0A4Y2NIU4_ARAVE</name>
<protein>
    <submittedName>
        <fullName evidence="1">Uncharacterized protein</fullName>
    </submittedName>
</protein>
<proteinExistence type="predicted"/>
<dbReference type="AlphaFoldDB" id="A0A4Y2NIU4"/>
<dbReference type="Proteomes" id="UP000499080">
    <property type="component" value="Unassembled WGS sequence"/>
</dbReference>